<dbReference type="InterPro" id="IPR014757">
    <property type="entry name" value="Tscrpt_reg_IclR_C"/>
</dbReference>
<dbReference type="AlphaFoldDB" id="A0A3N6WN35"/>
<dbReference type="Pfam" id="PF09339">
    <property type="entry name" value="HTH_IclR"/>
    <property type="match status" value="1"/>
</dbReference>
<dbReference type="InterPro" id="IPR036388">
    <property type="entry name" value="WH-like_DNA-bd_sf"/>
</dbReference>
<dbReference type="PROSITE" id="PS51078">
    <property type="entry name" value="ICLR_ED"/>
    <property type="match status" value="1"/>
</dbReference>
<feature type="domain" description="IclR-ED" evidence="5">
    <location>
        <begin position="72"/>
        <end position="249"/>
    </location>
</feature>
<dbReference type="InterPro" id="IPR036390">
    <property type="entry name" value="WH_DNA-bd_sf"/>
</dbReference>
<dbReference type="OrthoDB" id="3209193at2"/>
<dbReference type="PROSITE" id="PS51077">
    <property type="entry name" value="HTH_ICLR"/>
    <property type="match status" value="1"/>
</dbReference>
<dbReference type="GO" id="GO:0003677">
    <property type="term" value="F:DNA binding"/>
    <property type="evidence" value="ECO:0007669"/>
    <property type="project" value="UniProtKB-KW"/>
</dbReference>
<dbReference type="PANTHER" id="PTHR30136:SF24">
    <property type="entry name" value="HTH-TYPE TRANSCRIPTIONAL REPRESSOR ALLR"/>
    <property type="match status" value="1"/>
</dbReference>
<evidence type="ECO:0000313" key="7">
    <source>
        <dbReference type="Proteomes" id="UP000275225"/>
    </source>
</evidence>
<dbReference type="Gene3D" id="3.30.450.40">
    <property type="match status" value="1"/>
</dbReference>
<dbReference type="EMBL" id="RQJX01000004">
    <property type="protein sequence ID" value="RQN08966.1"/>
    <property type="molecule type" value="Genomic_DNA"/>
</dbReference>
<evidence type="ECO:0000256" key="3">
    <source>
        <dbReference type="ARBA" id="ARBA00023163"/>
    </source>
</evidence>
<evidence type="ECO:0000313" key="6">
    <source>
        <dbReference type="EMBL" id="RQN08966.1"/>
    </source>
</evidence>
<dbReference type="GO" id="GO:0045892">
    <property type="term" value="P:negative regulation of DNA-templated transcription"/>
    <property type="evidence" value="ECO:0007669"/>
    <property type="project" value="TreeGrafter"/>
</dbReference>
<reference evidence="6 7" key="1">
    <citation type="submission" date="2018-11" db="EMBL/GenBank/DDBJ databases">
        <authorList>
            <person name="Li F."/>
        </authorList>
    </citation>
    <scope>NUCLEOTIDE SEQUENCE [LARGE SCALE GENOMIC DNA]</scope>
    <source>
        <strain evidence="6 7">YS17T</strain>
    </source>
</reference>
<evidence type="ECO:0000259" key="5">
    <source>
        <dbReference type="PROSITE" id="PS51078"/>
    </source>
</evidence>
<gene>
    <name evidence="6" type="ORF">EHW97_04510</name>
</gene>
<dbReference type="Pfam" id="PF01614">
    <property type="entry name" value="IclR_C"/>
    <property type="match status" value="1"/>
</dbReference>
<dbReference type="PANTHER" id="PTHR30136">
    <property type="entry name" value="HELIX-TURN-HELIX TRANSCRIPTIONAL REGULATOR, ICLR FAMILY"/>
    <property type="match status" value="1"/>
</dbReference>
<dbReference type="Proteomes" id="UP000275225">
    <property type="component" value="Unassembled WGS sequence"/>
</dbReference>
<dbReference type="RefSeq" id="WP_124235974.1">
    <property type="nucleotide sequence ID" value="NZ_JBHUFI010000001.1"/>
</dbReference>
<name>A0A3N6WN35_9ACTN</name>
<dbReference type="SUPFAM" id="SSF46785">
    <property type="entry name" value="Winged helix' DNA-binding domain"/>
    <property type="match status" value="1"/>
</dbReference>
<dbReference type="InterPro" id="IPR050707">
    <property type="entry name" value="HTH_MetabolicPath_Reg"/>
</dbReference>
<keyword evidence="3" id="KW-0804">Transcription</keyword>
<dbReference type="Gene3D" id="1.10.10.10">
    <property type="entry name" value="Winged helix-like DNA-binding domain superfamily/Winged helix DNA-binding domain"/>
    <property type="match status" value="1"/>
</dbReference>
<dbReference type="InterPro" id="IPR005471">
    <property type="entry name" value="Tscrpt_reg_IclR_N"/>
</dbReference>
<dbReference type="GO" id="GO:0003700">
    <property type="term" value="F:DNA-binding transcription factor activity"/>
    <property type="evidence" value="ECO:0007669"/>
    <property type="project" value="TreeGrafter"/>
</dbReference>
<comment type="caution">
    <text evidence="6">The sequence shown here is derived from an EMBL/GenBank/DDBJ whole genome shotgun (WGS) entry which is preliminary data.</text>
</comment>
<protein>
    <submittedName>
        <fullName evidence="6">IclR family transcriptional regulator</fullName>
    </submittedName>
</protein>
<dbReference type="InterPro" id="IPR029016">
    <property type="entry name" value="GAF-like_dom_sf"/>
</dbReference>
<evidence type="ECO:0000256" key="1">
    <source>
        <dbReference type="ARBA" id="ARBA00023015"/>
    </source>
</evidence>
<organism evidence="6 7">
    <name type="scientific">Aeromicrobium camelliae</name>
    <dbReference type="NCBI Taxonomy" id="1538144"/>
    <lineage>
        <taxon>Bacteria</taxon>
        <taxon>Bacillati</taxon>
        <taxon>Actinomycetota</taxon>
        <taxon>Actinomycetes</taxon>
        <taxon>Propionibacteriales</taxon>
        <taxon>Nocardioidaceae</taxon>
        <taxon>Aeromicrobium</taxon>
    </lineage>
</organism>
<accession>A0A3N6WN35</accession>
<keyword evidence="2" id="KW-0238">DNA-binding</keyword>
<keyword evidence="1" id="KW-0805">Transcription regulation</keyword>
<keyword evidence="7" id="KW-1185">Reference proteome</keyword>
<dbReference type="SMART" id="SM00346">
    <property type="entry name" value="HTH_ICLR"/>
    <property type="match status" value="1"/>
</dbReference>
<feature type="domain" description="HTH iclR-type" evidence="4">
    <location>
        <begin position="10"/>
        <end position="71"/>
    </location>
</feature>
<sequence length="250" mass="26675">MAGNTSTPGASVASRVLAILAAFDEHHRQLTLSEVADRARLPLATAHRLVQELVAGGALTRRPQGDYVIGRLLWDVGLLAPVEAGLRRVAEPVLHDVHATTRATVHLAVRDGDQVLYLERMRGRASVPVVSTVGSTLPMHSTGVGKVLLAHAPADVQQRVLGQLTRVTPYTITQPSVLAEQLDRVRNDGYATTSEEMSLGAASLAVPVLRDDEAVAAIGVVVASLRRDRPRLLAALQVAARGISRQLSTR</sequence>
<evidence type="ECO:0000259" key="4">
    <source>
        <dbReference type="PROSITE" id="PS51077"/>
    </source>
</evidence>
<evidence type="ECO:0000256" key="2">
    <source>
        <dbReference type="ARBA" id="ARBA00023125"/>
    </source>
</evidence>
<dbReference type="SUPFAM" id="SSF55781">
    <property type="entry name" value="GAF domain-like"/>
    <property type="match status" value="1"/>
</dbReference>
<proteinExistence type="predicted"/>